<sequence length="193" mass="21875">MSSSTSGMINSFMTWDTFQDLFQQLWPHLEWQDISKCIALPVDTQLALTMLKLAMLASLWYVRHLFGMGKATTREAILEVCRDLQDVLGHTVLCIHNPLAVVAGFHPLRFPQCVRALDVTHIPITYPPHRDWPYYSHRGFHSMVLLAVKDHSSTFMHVSAAWVGNTHNAHMFCNSSLVGLMENGQHPPDLTLP</sequence>
<evidence type="ECO:0000313" key="5">
    <source>
        <dbReference type="Proteomes" id="UP000050525"/>
    </source>
</evidence>
<evidence type="ECO:0000256" key="2">
    <source>
        <dbReference type="ARBA" id="ARBA00022723"/>
    </source>
</evidence>
<organism evidence="4 5">
    <name type="scientific">Alligator mississippiensis</name>
    <name type="common">American alligator</name>
    <dbReference type="NCBI Taxonomy" id="8496"/>
    <lineage>
        <taxon>Eukaryota</taxon>
        <taxon>Metazoa</taxon>
        <taxon>Chordata</taxon>
        <taxon>Craniata</taxon>
        <taxon>Vertebrata</taxon>
        <taxon>Euteleostomi</taxon>
        <taxon>Archelosauria</taxon>
        <taxon>Archosauria</taxon>
        <taxon>Crocodylia</taxon>
        <taxon>Alligatoridae</taxon>
        <taxon>Alligatorinae</taxon>
        <taxon>Alligator</taxon>
    </lineage>
</organism>
<comment type="caution">
    <text evidence="4">The sequence shown here is derived from an EMBL/GenBank/DDBJ whole genome shotgun (WGS) entry which is preliminary data.</text>
</comment>
<keyword evidence="2" id="KW-0479">Metal-binding</keyword>
<dbReference type="AlphaFoldDB" id="A0A151N7S6"/>
<evidence type="ECO:0000256" key="1">
    <source>
        <dbReference type="ARBA" id="ARBA00001968"/>
    </source>
</evidence>
<name>A0A151N7S6_ALLMI</name>
<proteinExistence type="predicted"/>
<comment type="cofactor">
    <cofactor evidence="1">
        <name>a divalent metal cation</name>
        <dbReference type="ChEBI" id="CHEBI:60240"/>
    </cofactor>
</comment>
<gene>
    <name evidence="4" type="ORF">Y1Q_0007774</name>
</gene>
<accession>A0A151N7S6</accession>
<evidence type="ECO:0000259" key="3">
    <source>
        <dbReference type="Pfam" id="PF13359"/>
    </source>
</evidence>
<dbReference type="Proteomes" id="UP000050525">
    <property type="component" value="Unassembled WGS sequence"/>
</dbReference>
<feature type="domain" description="DDE Tnp4" evidence="3">
    <location>
        <begin position="117"/>
        <end position="184"/>
    </location>
</feature>
<keyword evidence="5" id="KW-1185">Reference proteome</keyword>
<dbReference type="InterPro" id="IPR027806">
    <property type="entry name" value="HARBI1_dom"/>
</dbReference>
<dbReference type="EMBL" id="AKHW03003905">
    <property type="protein sequence ID" value="KYO32575.1"/>
    <property type="molecule type" value="Genomic_DNA"/>
</dbReference>
<reference evidence="4 5" key="1">
    <citation type="journal article" date="2012" name="Genome Biol.">
        <title>Sequencing three crocodilian genomes to illuminate the evolution of archosaurs and amniotes.</title>
        <authorList>
            <person name="St John J.A."/>
            <person name="Braun E.L."/>
            <person name="Isberg S.R."/>
            <person name="Miles L.G."/>
            <person name="Chong A.Y."/>
            <person name="Gongora J."/>
            <person name="Dalzell P."/>
            <person name="Moran C."/>
            <person name="Bed'hom B."/>
            <person name="Abzhanov A."/>
            <person name="Burgess S.C."/>
            <person name="Cooksey A.M."/>
            <person name="Castoe T.A."/>
            <person name="Crawford N.G."/>
            <person name="Densmore L.D."/>
            <person name="Drew J.C."/>
            <person name="Edwards S.V."/>
            <person name="Faircloth B.C."/>
            <person name="Fujita M.K."/>
            <person name="Greenwold M.J."/>
            <person name="Hoffmann F.G."/>
            <person name="Howard J.M."/>
            <person name="Iguchi T."/>
            <person name="Janes D.E."/>
            <person name="Khan S.Y."/>
            <person name="Kohno S."/>
            <person name="de Koning A.J."/>
            <person name="Lance S.L."/>
            <person name="McCarthy F.M."/>
            <person name="McCormack J.E."/>
            <person name="Merchant M.E."/>
            <person name="Peterson D.G."/>
            <person name="Pollock D.D."/>
            <person name="Pourmand N."/>
            <person name="Raney B.J."/>
            <person name="Roessler K.A."/>
            <person name="Sanford J.R."/>
            <person name="Sawyer R.H."/>
            <person name="Schmidt C.J."/>
            <person name="Triplett E.W."/>
            <person name="Tuberville T.D."/>
            <person name="Venegas-Anaya M."/>
            <person name="Howard J.T."/>
            <person name="Jarvis E.D."/>
            <person name="Guillette L.J.Jr."/>
            <person name="Glenn T.C."/>
            <person name="Green R.E."/>
            <person name="Ray D.A."/>
        </authorList>
    </citation>
    <scope>NUCLEOTIDE SEQUENCE [LARGE SCALE GENOMIC DNA]</scope>
    <source>
        <strain evidence="4">KSC_2009_1</strain>
    </source>
</reference>
<dbReference type="GO" id="GO:0046872">
    <property type="term" value="F:metal ion binding"/>
    <property type="evidence" value="ECO:0007669"/>
    <property type="project" value="UniProtKB-KW"/>
</dbReference>
<dbReference type="Pfam" id="PF13359">
    <property type="entry name" value="DDE_Tnp_4"/>
    <property type="match status" value="1"/>
</dbReference>
<evidence type="ECO:0000313" key="4">
    <source>
        <dbReference type="EMBL" id="KYO32575.1"/>
    </source>
</evidence>
<protein>
    <recommendedName>
        <fullName evidence="3">DDE Tnp4 domain-containing protein</fullName>
    </recommendedName>
</protein>